<keyword evidence="5 6" id="KW-0472">Membrane</keyword>
<protein>
    <submittedName>
        <fullName evidence="8">Tight adherence protein B</fullName>
    </submittedName>
</protein>
<keyword evidence="9" id="KW-1185">Reference proteome</keyword>
<evidence type="ECO:0000313" key="9">
    <source>
        <dbReference type="Proteomes" id="UP000317209"/>
    </source>
</evidence>
<evidence type="ECO:0000256" key="1">
    <source>
        <dbReference type="ARBA" id="ARBA00004651"/>
    </source>
</evidence>
<dbReference type="PANTHER" id="PTHR35007:SF4">
    <property type="entry name" value="CONSERVED TRANSMEMBRANE PROTEIN-RELATED"/>
    <property type="match status" value="1"/>
</dbReference>
<evidence type="ECO:0000259" key="7">
    <source>
        <dbReference type="Pfam" id="PF00482"/>
    </source>
</evidence>
<keyword evidence="2" id="KW-1003">Cell membrane</keyword>
<dbReference type="PANTHER" id="PTHR35007">
    <property type="entry name" value="INTEGRAL MEMBRANE PROTEIN-RELATED"/>
    <property type="match status" value="1"/>
</dbReference>
<evidence type="ECO:0000313" key="8">
    <source>
        <dbReference type="EMBL" id="TQL85081.1"/>
    </source>
</evidence>
<evidence type="ECO:0000256" key="4">
    <source>
        <dbReference type="ARBA" id="ARBA00022989"/>
    </source>
</evidence>
<evidence type="ECO:0000256" key="3">
    <source>
        <dbReference type="ARBA" id="ARBA00022692"/>
    </source>
</evidence>
<accession>A0A543BJT2</accession>
<feature type="transmembrane region" description="Helical" evidence="6">
    <location>
        <begin position="277"/>
        <end position="299"/>
    </location>
</feature>
<keyword evidence="4 6" id="KW-1133">Transmembrane helix</keyword>
<dbReference type="Proteomes" id="UP000317209">
    <property type="component" value="Unassembled WGS sequence"/>
</dbReference>
<comment type="subcellular location">
    <subcellularLocation>
        <location evidence="1">Cell membrane</location>
        <topology evidence="1">Multi-pass membrane protein</topology>
    </subcellularLocation>
</comment>
<reference evidence="8 9" key="1">
    <citation type="submission" date="2019-06" db="EMBL/GenBank/DDBJ databases">
        <title>Sequencing the genomes of 1000 actinobacteria strains.</title>
        <authorList>
            <person name="Klenk H.-P."/>
        </authorList>
    </citation>
    <scope>NUCLEOTIDE SEQUENCE [LARGE SCALE GENOMIC DNA]</scope>
    <source>
        <strain evidence="8 9">DSM 20169</strain>
    </source>
</reference>
<dbReference type="Pfam" id="PF00482">
    <property type="entry name" value="T2SSF"/>
    <property type="match status" value="1"/>
</dbReference>
<gene>
    <name evidence="8" type="ORF">FB560_0679</name>
</gene>
<evidence type="ECO:0000256" key="5">
    <source>
        <dbReference type="ARBA" id="ARBA00023136"/>
    </source>
</evidence>
<feature type="transmembrane region" description="Helical" evidence="6">
    <location>
        <begin position="128"/>
        <end position="150"/>
    </location>
</feature>
<name>A0A543BJT2_9MICO</name>
<dbReference type="GO" id="GO:0005886">
    <property type="term" value="C:plasma membrane"/>
    <property type="evidence" value="ECO:0007669"/>
    <property type="project" value="UniProtKB-SubCell"/>
</dbReference>
<dbReference type="AlphaFoldDB" id="A0A543BJT2"/>
<evidence type="ECO:0000256" key="6">
    <source>
        <dbReference type="SAM" id="Phobius"/>
    </source>
</evidence>
<dbReference type="RefSeq" id="WP_229673295.1">
    <property type="nucleotide sequence ID" value="NZ_VFOX01000001.1"/>
</dbReference>
<keyword evidence="3 6" id="KW-0812">Transmembrane</keyword>
<comment type="caution">
    <text evidence="8">The sequence shown here is derived from an EMBL/GenBank/DDBJ whole genome shotgun (WGS) entry which is preliminary data.</text>
</comment>
<dbReference type="EMBL" id="VFOX01000001">
    <property type="protein sequence ID" value="TQL85081.1"/>
    <property type="molecule type" value="Genomic_DNA"/>
</dbReference>
<evidence type="ECO:0000256" key="2">
    <source>
        <dbReference type="ARBA" id="ARBA00022475"/>
    </source>
</evidence>
<dbReference type="InterPro" id="IPR018076">
    <property type="entry name" value="T2SS_GspF_dom"/>
</dbReference>
<feature type="transmembrane region" description="Helical" evidence="6">
    <location>
        <begin position="156"/>
        <end position="174"/>
    </location>
</feature>
<sequence length="309" mass="31955">MVIRVQRASSAPREDTSAVDAATSVQTLAVLLQAGAVPAAAWRHLADTGDTHAQAVVARLDAGVPLLEAIEAEGGAWIDLAAAWEIATTVGAPLAEVLRIIAETVRDAASAADDVRIALAEPAGTARLLLWMPLAGLLLGFALGFDTVGVVMRNPLAAACVLVGLGLVGVARVWTRRLLRSARPGPGTPGMRAELVAIAVSGGASVERALHLVATSSLSEHEHEHEHEQSHRISAVLDLSRAAGVPAAELLRASAAQERHAARVQGRIRAARLSSRLLLPLGVCTLPAFLLLGVAPLLLSVLGSTPIPL</sequence>
<feature type="domain" description="Type II secretion system protein GspF" evidence="7">
    <location>
        <begin position="26"/>
        <end position="138"/>
    </location>
</feature>
<organism evidence="8 9">
    <name type="scientific">Microbacterium saperdae</name>
    <dbReference type="NCBI Taxonomy" id="69368"/>
    <lineage>
        <taxon>Bacteria</taxon>
        <taxon>Bacillati</taxon>
        <taxon>Actinomycetota</taxon>
        <taxon>Actinomycetes</taxon>
        <taxon>Micrococcales</taxon>
        <taxon>Microbacteriaceae</taxon>
        <taxon>Microbacterium</taxon>
    </lineage>
</organism>
<proteinExistence type="predicted"/>